<gene>
    <name evidence="8" type="ORF">Tsubulata_018383</name>
</gene>
<dbReference type="PANTHER" id="PTHR45811">
    <property type="entry name" value="COPPER TRANSPORT PROTEIN FAMILY-RELATED"/>
    <property type="match status" value="1"/>
</dbReference>
<keyword evidence="4" id="KW-0636">Prenylation</keyword>
<proteinExistence type="inferred from homology"/>
<dbReference type="EMBL" id="JAKUCV010004748">
    <property type="protein sequence ID" value="KAJ4834240.1"/>
    <property type="molecule type" value="Genomic_DNA"/>
</dbReference>
<name>A0A9Q0JB03_9ROSI</name>
<keyword evidence="3" id="KW-0449">Lipoprotein</keyword>
<keyword evidence="2" id="KW-0479">Metal-binding</keyword>
<evidence type="ECO:0000313" key="8">
    <source>
        <dbReference type="EMBL" id="KAJ4834240.1"/>
    </source>
</evidence>
<evidence type="ECO:0000256" key="2">
    <source>
        <dbReference type="ARBA" id="ARBA00022723"/>
    </source>
</evidence>
<dbReference type="Gene3D" id="3.30.70.100">
    <property type="match status" value="1"/>
</dbReference>
<dbReference type="PROSITE" id="PS50846">
    <property type="entry name" value="HMA_2"/>
    <property type="match status" value="1"/>
</dbReference>
<reference evidence="8" key="2">
    <citation type="journal article" date="2023" name="Plants (Basel)">
        <title>Annotation of the Turnera subulata (Passifloraceae) Draft Genome Reveals the S-Locus Evolved after the Divergence of Turneroideae from Passifloroideae in a Stepwise Manner.</title>
        <authorList>
            <person name="Henning P.M."/>
            <person name="Roalson E.H."/>
            <person name="Mir W."/>
            <person name="McCubbin A.G."/>
            <person name="Shore J.S."/>
        </authorList>
    </citation>
    <scope>NUCLEOTIDE SEQUENCE</scope>
    <source>
        <strain evidence="8">F60SS</strain>
    </source>
</reference>
<evidence type="ECO:0000256" key="6">
    <source>
        <dbReference type="SAM" id="MobiDB-lite"/>
    </source>
</evidence>
<protein>
    <recommendedName>
        <fullName evidence="7">HMA domain-containing protein</fullName>
    </recommendedName>
</protein>
<evidence type="ECO:0000256" key="1">
    <source>
        <dbReference type="ARBA" id="ARBA00022481"/>
    </source>
</evidence>
<dbReference type="GO" id="GO:0046872">
    <property type="term" value="F:metal ion binding"/>
    <property type="evidence" value="ECO:0007669"/>
    <property type="project" value="UniProtKB-KW"/>
</dbReference>
<evidence type="ECO:0000313" key="9">
    <source>
        <dbReference type="Proteomes" id="UP001141552"/>
    </source>
</evidence>
<keyword evidence="1" id="KW-0488">Methylation</keyword>
<dbReference type="PANTHER" id="PTHR45811:SF80">
    <property type="entry name" value="COPPER TRANSPORT PROTEIN FAMILY-RELATED"/>
    <property type="match status" value="1"/>
</dbReference>
<dbReference type="InterPro" id="IPR006121">
    <property type="entry name" value="HMA_dom"/>
</dbReference>
<organism evidence="8 9">
    <name type="scientific">Turnera subulata</name>
    <dbReference type="NCBI Taxonomy" id="218843"/>
    <lineage>
        <taxon>Eukaryota</taxon>
        <taxon>Viridiplantae</taxon>
        <taxon>Streptophyta</taxon>
        <taxon>Embryophyta</taxon>
        <taxon>Tracheophyta</taxon>
        <taxon>Spermatophyta</taxon>
        <taxon>Magnoliopsida</taxon>
        <taxon>eudicotyledons</taxon>
        <taxon>Gunneridae</taxon>
        <taxon>Pentapetalae</taxon>
        <taxon>rosids</taxon>
        <taxon>fabids</taxon>
        <taxon>Malpighiales</taxon>
        <taxon>Passifloraceae</taxon>
        <taxon>Turnera</taxon>
    </lineage>
</organism>
<dbReference type="SUPFAM" id="SSF55008">
    <property type="entry name" value="HMA, heavy metal-associated domain"/>
    <property type="match status" value="1"/>
</dbReference>
<evidence type="ECO:0000259" key="7">
    <source>
        <dbReference type="PROSITE" id="PS50846"/>
    </source>
</evidence>
<dbReference type="InterPro" id="IPR036163">
    <property type="entry name" value="HMA_dom_sf"/>
</dbReference>
<evidence type="ECO:0000256" key="4">
    <source>
        <dbReference type="ARBA" id="ARBA00023289"/>
    </source>
</evidence>
<accession>A0A9Q0JB03</accession>
<evidence type="ECO:0000256" key="5">
    <source>
        <dbReference type="ARBA" id="ARBA00024045"/>
    </source>
</evidence>
<reference evidence="8" key="1">
    <citation type="submission" date="2022-02" db="EMBL/GenBank/DDBJ databases">
        <authorList>
            <person name="Henning P.M."/>
            <person name="McCubbin A.G."/>
            <person name="Shore J.S."/>
        </authorList>
    </citation>
    <scope>NUCLEOTIDE SEQUENCE</scope>
    <source>
        <strain evidence="8">F60SS</strain>
        <tissue evidence="8">Leaves</tissue>
    </source>
</reference>
<feature type="region of interest" description="Disordered" evidence="6">
    <location>
        <begin position="67"/>
        <end position="98"/>
    </location>
</feature>
<sequence length="133" mass="15016">MKKAVLKLDLHDDKAKKKAMKTVSGLPGVEAISMDMKDKKLTVTGDIDPVQIVSKLRKLCHTEIVTVGPAKEPEKKKEEPKKEEPKKQEEKKKDAPKDDVAELVKAYKAYNPHMTTYYYVRSAEDDPNSCVIC</sequence>
<dbReference type="Pfam" id="PF00403">
    <property type="entry name" value="HMA"/>
    <property type="match status" value="1"/>
</dbReference>
<dbReference type="InterPro" id="IPR051863">
    <property type="entry name" value="HIPP"/>
</dbReference>
<dbReference type="AlphaFoldDB" id="A0A9Q0JB03"/>
<comment type="similarity">
    <text evidence="5">Belongs to the HIPP family.</text>
</comment>
<evidence type="ECO:0000256" key="3">
    <source>
        <dbReference type="ARBA" id="ARBA00023288"/>
    </source>
</evidence>
<dbReference type="Proteomes" id="UP001141552">
    <property type="component" value="Unassembled WGS sequence"/>
</dbReference>
<dbReference type="OrthoDB" id="1923658at2759"/>
<feature type="domain" description="HMA" evidence="7">
    <location>
        <begin position="1"/>
        <end position="67"/>
    </location>
</feature>
<comment type="caution">
    <text evidence="8">The sequence shown here is derived from an EMBL/GenBank/DDBJ whole genome shotgun (WGS) entry which is preliminary data.</text>
</comment>
<feature type="compositionally biased region" description="Basic and acidic residues" evidence="6">
    <location>
        <begin position="71"/>
        <end position="98"/>
    </location>
</feature>
<keyword evidence="9" id="KW-1185">Reference proteome</keyword>